<feature type="domain" description="Radical SAM core" evidence="5">
    <location>
        <begin position="63"/>
        <end position="300"/>
    </location>
</feature>
<dbReference type="GO" id="GO:0003824">
    <property type="term" value="F:catalytic activity"/>
    <property type="evidence" value="ECO:0007669"/>
    <property type="project" value="InterPro"/>
</dbReference>
<dbReference type="CDD" id="cd01335">
    <property type="entry name" value="Radical_SAM"/>
    <property type="match status" value="1"/>
</dbReference>
<dbReference type="KEGG" id="hdh:G5B40_11995"/>
<evidence type="ECO:0000259" key="5">
    <source>
        <dbReference type="PROSITE" id="PS51918"/>
    </source>
</evidence>
<dbReference type="PANTHER" id="PTHR43432">
    <property type="entry name" value="SLR0285 PROTEIN"/>
    <property type="match status" value="1"/>
</dbReference>
<dbReference type="AlphaFoldDB" id="A0A7L5C0S6"/>
<dbReference type="InterPro" id="IPR058240">
    <property type="entry name" value="rSAM_sf"/>
</dbReference>
<accession>A0A7L5C0S6</accession>
<name>A0A7L5C0S6_9RHOB</name>
<dbReference type="EMBL" id="CP049056">
    <property type="protein sequence ID" value="QIE56116.1"/>
    <property type="molecule type" value="Genomic_DNA"/>
</dbReference>
<dbReference type="InterPro" id="IPR040086">
    <property type="entry name" value="MJ0683-like"/>
</dbReference>
<organism evidence="6 7">
    <name type="scientific">Pikeienuella piscinae</name>
    <dbReference type="NCBI Taxonomy" id="2748098"/>
    <lineage>
        <taxon>Bacteria</taxon>
        <taxon>Pseudomonadati</taxon>
        <taxon>Pseudomonadota</taxon>
        <taxon>Alphaproteobacteria</taxon>
        <taxon>Rhodobacterales</taxon>
        <taxon>Paracoccaceae</taxon>
        <taxon>Pikeienuella</taxon>
    </lineage>
</organism>
<evidence type="ECO:0000256" key="1">
    <source>
        <dbReference type="ARBA" id="ARBA00022723"/>
    </source>
</evidence>
<dbReference type="GO" id="GO:0046872">
    <property type="term" value="F:metal ion binding"/>
    <property type="evidence" value="ECO:0007669"/>
    <property type="project" value="UniProtKB-KW"/>
</dbReference>
<dbReference type="RefSeq" id="WP_165098921.1">
    <property type="nucleotide sequence ID" value="NZ_CP049056.1"/>
</dbReference>
<dbReference type="InterPro" id="IPR006638">
    <property type="entry name" value="Elp3/MiaA/NifB-like_rSAM"/>
</dbReference>
<dbReference type="Gene3D" id="3.80.30.30">
    <property type="match status" value="1"/>
</dbReference>
<dbReference type="GO" id="GO:0051536">
    <property type="term" value="F:iron-sulfur cluster binding"/>
    <property type="evidence" value="ECO:0007669"/>
    <property type="project" value="UniProtKB-KW"/>
</dbReference>
<gene>
    <name evidence="6" type="ORF">G5B40_11995</name>
</gene>
<feature type="compositionally biased region" description="Basic and acidic residues" evidence="4">
    <location>
        <begin position="22"/>
        <end position="32"/>
    </location>
</feature>
<keyword evidence="2" id="KW-0408">Iron</keyword>
<feature type="region of interest" description="Disordered" evidence="4">
    <location>
        <begin position="1"/>
        <end position="36"/>
    </location>
</feature>
<dbReference type="SMART" id="SM00729">
    <property type="entry name" value="Elp3"/>
    <property type="match status" value="1"/>
</dbReference>
<dbReference type="Pfam" id="PF04055">
    <property type="entry name" value="Radical_SAM"/>
    <property type="match status" value="1"/>
</dbReference>
<proteinExistence type="predicted"/>
<reference evidence="6 7" key="1">
    <citation type="submission" date="2020-02" db="EMBL/GenBank/DDBJ databases">
        <title>complete genome sequence of Rhodobacteraceae bacterium.</title>
        <authorList>
            <person name="Park J."/>
            <person name="Kim Y.-S."/>
            <person name="Kim K.-H."/>
        </authorList>
    </citation>
    <scope>NUCLEOTIDE SEQUENCE [LARGE SCALE GENOMIC DNA]</scope>
    <source>
        <strain evidence="6 7">RR4-56</strain>
    </source>
</reference>
<dbReference type="Proteomes" id="UP000503336">
    <property type="component" value="Chromosome"/>
</dbReference>
<dbReference type="SUPFAM" id="SSF102114">
    <property type="entry name" value="Radical SAM enzymes"/>
    <property type="match status" value="1"/>
</dbReference>
<evidence type="ECO:0000313" key="7">
    <source>
        <dbReference type="Proteomes" id="UP000503336"/>
    </source>
</evidence>
<keyword evidence="1" id="KW-0479">Metal-binding</keyword>
<dbReference type="PANTHER" id="PTHR43432:SF3">
    <property type="entry name" value="SLR0285 PROTEIN"/>
    <property type="match status" value="1"/>
</dbReference>
<dbReference type="SFLD" id="SFLDG01084">
    <property type="entry name" value="Uncharacterised_Radical_SAM_Su"/>
    <property type="match status" value="1"/>
</dbReference>
<keyword evidence="7" id="KW-1185">Reference proteome</keyword>
<keyword evidence="3" id="KW-0411">Iron-sulfur</keyword>
<sequence length="365" mass="40454">MNGSEIGSRTRRGRGAVSNRAGRFEPTTREAFDDGWTPDVPLPLKTEISIDRSRSVISRVASPDLPFTRSINPYRGCEHGCVYCFARPTHAYLGLSPGLDFETKLTVKPRAPELLRRALSRPRYRPEPIAIGTNTDPYQPIEKTHRVMRGLLEVLSEFNHPVTIVTKSAMVARDVDLLGPMGRRGLARVSLSLTSLDAGLSRKMEPRAATPDRRLWAMRQLAAAGCPVGVMTAPLIPAINDQQIEALLRAAAASGATSAGYVVLRLPLEVRDLFVEWLEAHFPDRAARVMRYVREIHGGRDYDPEWGKRLKGEGVYADLIGRRFRRAAAAHGLDRPVKPLRTDLFTPPAAIPVAPQLSFLDRLDS</sequence>
<dbReference type="InterPro" id="IPR007197">
    <property type="entry name" value="rSAM"/>
</dbReference>
<dbReference type="SFLD" id="SFLDS00029">
    <property type="entry name" value="Radical_SAM"/>
    <property type="match status" value="1"/>
</dbReference>
<dbReference type="NCBIfam" id="NF033668">
    <property type="entry name" value="rSAM_PA0069"/>
    <property type="match status" value="1"/>
</dbReference>
<evidence type="ECO:0000256" key="3">
    <source>
        <dbReference type="ARBA" id="ARBA00023014"/>
    </source>
</evidence>
<dbReference type="PROSITE" id="PS51918">
    <property type="entry name" value="RADICAL_SAM"/>
    <property type="match status" value="1"/>
</dbReference>
<protein>
    <submittedName>
        <fullName evidence="6">PA0069 family radical SAM protein</fullName>
    </submittedName>
</protein>
<evidence type="ECO:0000256" key="4">
    <source>
        <dbReference type="SAM" id="MobiDB-lite"/>
    </source>
</evidence>
<evidence type="ECO:0000313" key="6">
    <source>
        <dbReference type="EMBL" id="QIE56116.1"/>
    </source>
</evidence>
<evidence type="ECO:0000256" key="2">
    <source>
        <dbReference type="ARBA" id="ARBA00023004"/>
    </source>
</evidence>